<protein>
    <submittedName>
        <fullName evidence="1">Uncharacterized protein</fullName>
    </submittedName>
</protein>
<reference evidence="1" key="1">
    <citation type="submission" date="2020-05" db="UniProtKB">
        <authorList>
            <consortium name="EnsemblMetazoa"/>
        </authorList>
    </citation>
    <scope>IDENTIFICATION</scope>
    <source>
        <strain evidence="1">TTRI</strain>
    </source>
</reference>
<dbReference type="VEuPathDB" id="VectorBase:GAUT033518"/>
<accession>A0A1A9VD70</accession>
<dbReference type="AlphaFoldDB" id="A0A1A9VD70"/>
<evidence type="ECO:0000313" key="2">
    <source>
        <dbReference type="Proteomes" id="UP000078200"/>
    </source>
</evidence>
<evidence type="ECO:0000313" key="1">
    <source>
        <dbReference type="EnsemblMetazoa" id="GAUT033518-PA"/>
    </source>
</evidence>
<name>A0A1A9VD70_GLOAU</name>
<dbReference type="Proteomes" id="UP000078200">
    <property type="component" value="Unassembled WGS sequence"/>
</dbReference>
<organism evidence="1 2">
    <name type="scientific">Glossina austeni</name>
    <name type="common">Savannah tsetse fly</name>
    <dbReference type="NCBI Taxonomy" id="7395"/>
    <lineage>
        <taxon>Eukaryota</taxon>
        <taxon>Metazoa</taxon>
        <taxon>Ecdysozoa</taxon>
        <taxon>Arthropoda</taxon>
        <taxon>Hexapoda</taxon>
        <taxon>Insecta</taxon>
        <taxon>Pterygota</taxon>
        <taxon>Neoptera</taxon>
        <taxon>Endopterygota</taxon>
        <taxon>Diptera</taxon>
        <taxon>Brachycera</taxon>
        <taxon>Muscomorpha</taxon>
        <taxon>Hippoboscoidea</taxon>
        <taxon>Glossinidae</taxon>
        <taxon>Glossina</taxon>
    </lineage>
</organism>
<dbReference type="EnsemblMetazoa" id="GAUT033518-RA">
    <property type="protein sequence ID" value="GAUT033518-PA"/>
    <property type="gene ID" value="GAUT033518"/>
</dbReference>
<proteinExistence type="predicted"/>
<keyword evidence="2" id="KW-1185">Reference proteome</keyword>
<sequence>MKKICRDPDKTNMDRASLRTSSYSSFYTLLHSKMNSTGFYMIYIVIDFNIDSRTLMWMNKDITENRKPTERSDLQNLLHTTLTMVYANTYKKEIKKQNHKAHANVSNLPINLLARHPSSVNLPTLPSTMLQVMVLVLLKTWQLLIAHILKTENHINDNDDDNSNDSYDYDDYNKITFLFLWFCTANVAVVLSKACSMRPKASLIVQIMMFPTSG</sequence>